<evidence type="ECO:0000256" key="3">
    <source>
        <dbReference type="ARBA" id="ARBA00023004"/>
    </source>
</evidence>
<evidence type="ECO:0000256" key="1">
    <source>
        <dbReference type="ARBA" id="ARBA00022691"/>
    </source>
</evidence>
<evidence type="ECO:0000256" key="2">
    <source>
        <dbReference type="ARBA" id="ARBA00022723"/>
    </source>
</evidence>
<dbReference type="Gene3D" id="3.20.20.70">
    <property type="entry name" value="Aldolase class I"/>
    <property type="match status" value="1"/>
</dbReference>
<dbReference type="PANTHER" id="PTHR11228">
    <property type="entry name" value="RADICAL SAM DOMAIN PROTEIN"/>
    <property type="match status" value="1"/>
</dbReference>
<evidence type="ECO:0000313" key="6">
    <source>
        <dbReference type="Proteomes" id="UP000278475"/>
    </source>
</evidence>
<dbReference type="Proteomes" id="UP000278475">
    <property type="component" value="Unassembled WGS sequence"/>
</dbReference>
<dbReference type="AlphaFoldDB" id="A0A497EJA4"/>
<dbReference type="GO" id="GO:0051536">
    <property type="term" value="F:iron-sulfur cluster binding"/>
    <property type="evidence" value="ECO:0007669"/>
    <property type="project" value="UniProtKB-KW"/>
</dbReference>
<dbReference type="PANTHER" id="PTHR11228:SF7">
    <property type="entry name" value="PQQA PEPTIDE CYCLASE"/>
    <property type="match status" value="1"/>
</dbReference>
<keyword evidence="4" id="KW-0411">Iron-sulfur</keyword>
<dbReference type="InterPro" id="IPR007197">
    <property type="entry name" value="rSAM"/>
</dbReference>
<keyword evidence="2" id="KW-0479">Metal-binding</keyword>
<proteinExistence type="predicted"/>
<dbReference type="InterPro" id="IPR058240">
    <property type="entry name" value="rSAM_sf"/>
</dbReference>
<evidence type="ECO:0000256" key="4">
    <source>
        <dbReference type="ARBA" id="ARBA00023014"/>
    </source>
</evidence>
<dbReference type="SUPFAM" id="SSF102114">
    <property type="entry name" value="Radical SAM enzymes"/>
    <property type="match status" value="1"/>
</dbReference>
<keyword evidence="3" id="KW-0408">Iron</keyword>
<organism evidence="5 6">
    <name type="scientific">Thermoproteota archaeon</name>
    <dbReference type="NCBI Taxonomy" id="2056631"/>
    <lineage>
        <taxon>Archaea</taxon>
        <taxon>Thermoproteota</taxon>
    </lineage>
</organism>
<dbReference type="GO" id="GO:0003824">
    <property type="term" value="F:catalytic activity"/>
    <property type="evidence" value="ECO:0007669"/>
    <property type="project" value="InterPro"/>
</dbReference>
<comment type="caution">
    <text evidence="5">The sequence shown here is derived from an EMBL/GenBank/DDBJ whole genome shotgun (WGS) entry which is preliminary data.</text>
</comment>
<dbReference type="InterPro" id="IPR013785">
    <property type="entry name" value="Aldolase_TIM"/>
</dbReference>
<accession>A0A497EJA4</accession>
<dbReference type="GO" id="GO:0046872">
    <property type="term" value="F:metal ion binding"/>
    <property type="evidence" value="ECO:0007669"/>
    <property type="project" value="UniProtKB-KW"/>
</dbReference>
<dbReference type="InterPro" id="IPR050377">
    <property type="entry name" value="Radical_SAM_PqqE_MftC-like"/>
</dbReference>
<gene>
    <name evidence="5" type="ORF">DRJ31_10780</name>
</gene>
<evidence type="ECO:0000313" key="5">
    <source>
        <dbReference type="EMBL" id="RLE45796.1"/>
    </source>
</evidence>
<dbReference type="EMBL" id="QMQV01000228">
    <property type="protein sequence ID" value="RLE45796.1"/>
    <property type="molecule type" value="Genomic_DNA"/>
</dbReference>
<dbReference type="SFLD" id="SFLDS00029">
    <property type="entry name" value="Radical_SAM"/>
    <property type="match status" value="1"/>
</dbReference>
<name>A0A497EJA4_9CREN</name>
<reference evidence="5 6" key="1">
    <citation type="submission" date="2018-06" db="EMBL/GenBank/DDBJ databases">
        <title>Extensive metabolic versatility and redundancy in microbially diverse, dynamic hydrothermal sediments.</title>
        <authorList>
            <person name="Dombrowski N."/>
            <person name="Teske A."/>
            <person name="Baker B.J."/>
        </authorList>
    </citation>
    <scope>NUCLEOTIDE SEQUENCE [LARGE SCALE GENOMIC DNA]</scope>
    <source>
        <strain evidence="5">B66_G16</strain>
    </source>
</reference>
<keyword evidence="1" id="KW-0949">S-adenosyl-L-methionine</keyword>
<protein>
    <submittedName>
        <fullName evidence="5">Radical SAM protein</fullName>
    </submittedName>
</protein>
<sequence length="304" mass="35909">MKAIKDMWLIQIEITNACFLECPNCTRFIGHNKKPFFMDLETVERAIDSLEGFPGGIGIMGGEPLLHPRFFEICKFLQSKIPKERRYLWTSGYKWKEYRAIVRKTFGANVCYNEHEGATQKHQPVLMAIEDIVEDREYMKQLIDKCWIQEKWSASINPKGGFFCEVAAAMDLLFEGPGGYPLEKGWWNKTPEQFQDQVQRYCYKCGIALPMPARLNREGKDYVSISNYRRLEELKTPRFLKNCVELVDEKYSKAQVEEFAKDWRPWEYLGDQKRISYKKLYGLIPGILVKKQKKLWEERKKKIR</sequence>